<dbReference type="PANTHER" id="PTHR38776">
    <property type="entry name" value="MLTA-INTERACTING PROTEIN-RELATED"/>
    <property type="match status" value="1"/>
</dbReference>
<keyword evidence="3" id="KW-0732">Signal</keyword>
<comment type="subcellular location">
    <subcellularLocation>
        <location evidence="1">Cell outer membrane</location>
    </subcellularLocation>
</comment>
<dbReference type="AlphaFoldDB" id="A0A2R4CCA0"/>
<dbReference type="InterPro" id="IPR010583">
    <property type="entry name" value="MipA"/>
</dbReference>
<sequence>MQASCAAQVAFIETGDTARSTTDPDHVMNNKFRLFTLAALLAGSAAQAEDDANVLTLGGGIAGGPRYSGAAERVIGPALAIDYQMANGFYASTLRGIGHGRQLGPVNASVALGYRGERSERDRDGLGGARGSTALRGMGDVKGSATVMLQGAYEIVDGLELSAAAELPLSHRANGRTLSLGLTGTLFERATDQVTLALSANVGDRDYVRTYYGVDTAQAARSGYRQFTPKAGLYEVELGMTWRHQLDERWSVTTMLGLTALTRDAARSPLARKDTAPTGAVFVAYRF</sequence>
<evidence type="ECO:0000256" key="2">
    <source>
        <dbReference type="ARBA" id="ARBA00005722"/>
    </source>
</evidence>
<evidence type="ECO:0000313" key="6">
    <source>
        <dbReference type="EMBL" id="AVR97239.1"/>
    </source>
</evidence>
<protein>
    <submittedName>
        <fullName evidence="6">MipA/OmpV family protein</fullName>
    </submittedName>
</protein>
<keyword evidence="4" id="KW-0472">Membrane</keyword>
<accession>A0A2R4CCA0</accession>
<gene>
    <name evidence="6" type="ORF">C9I28_17520</name>
</gene>
<name>A0A2R4CCA0_9BURK</name>
<evidence type="ECO:0000256" key="5">
    <source>
        <dbReference type="ARBA" id="ARBA00023237"/>
    </source>
</evidence>
<proteinExistence type="inferred from homology"/>
<reference evidence="6 7" key="1">
    <citation type="submission" date="2018-03" db="EMBL/GenBank/DDBJ databases">
        <title>Massilia armeniaca sp. nov., isolated from desert soil.</title>
        <authorList>
            <person name="Huang H."/>
            <person name="Ren M."/>
        </authorList>
    </citation>
    <scope>NUCLEOTIDE SEQUENCE [LARGE SCALE GENOMIC DNA]</scope>
    <source>
        <strain evidence="6 7">ZMN-3</strain>
    </source>
</reference>
<keyword evidence="7" id="KW-1185">Reference proteome</keyword>
<dbReference type="EMBL" id="CP028324">
    <property type="protein sequence ID" value="AVR97239.1"/>
    <property type="molecule type" value="Genomic_DNA"/>
</dbReference>
<evidence type="ECO:0000256" key="1">
    <source>
        <dbReference type="ARBA" id="ARBA00004442"/>
    </source>
</evidence>
<evidence type="ECO:0000313" key="7">
    <source>
        <dbReference type="Proteomes" id="UP000240505"/>
    </source>
</evidence>
<evidence type="ECO:0000256" key="4">
    <source>
        <dbReference type="ARBA" id="ARBA00023136"/>
    </source>
</evidence>
<dbReference type="GO" id="GO:0009279">
    <property type="term" value="C:cell outer membrane"/>
    <property type="evidence" value="ECO:0007669"/>
    <property type="project" value="UniProtKB-SubCell"/>
</dbReference>
<dbReference type="Pfam" id="PF06629">
    <property type="entry name" value="MipA"/>
    <property type="match status" value="1"/>
</dbReference>
<dbReference type="KEGG" id="masz:C9I28_17520"/>
<comment type="similarity">
    <text evidence="2">Belongs to the MipA/OmpV family.</text>
</comment>
<dbReference type="OrthoDB" id="8585044at2"/>
<dbReference type="PANTHER" id="PTHR38776:SF1">
    <property type="entry name" value="MLTA-INTERACTING PROTEIN-RELATED"/>
    <property type="match status" value="1"/>
</dbReference>
<evidence type="ECO:0000256" key="3">
    <source>
        <dbReference type="ARBA" id="ARBA00022729"/>
    </source>
</evidence>
<organism evidence="6 7">
    <name type="scientific">Pseudoduganella armeniaca</name>
    <dbReference type="NCBI Taxonomy" id="2072590"/>
    <lineage>
        <taxon>Bacteria</taxon>
        <taxon>Pseudomonadati</taxon>
        <taxon>Pseudomonadota</taxon>
        <taxon>Betaproteobacteria</taxon>
        <taxon>Burkholderiales</taxon>
        <taxon>Oxalobacteraceae</taxon>
        <taxon>Telluria group</taxon>
        <taxon>Pseudoduganella</taxon>
    </lineage>
</organism>
<keyword evidence="5" id="KW-0998">Cell outer membrane</keyword>
<dbReference type="Proteomes" id="UP000240505">
    <property type="component" value="Chromosome"/>
</dbReference>